<accession>A0AAV2JTS0</accession>
<feature type="compositionally biased region" description="Polar residues" evidence="1">
    <location>
        <begin position="138"/>
        <end position="154"/>
    </location>
</feature>
<organism evidence="2 3">
    <name type="scientific">Knipowitschia caucasica</name>
    <name type="common">Caucasian dwarf goby</name>
    <name type="synonym">Pomatoschistus caucasicus</name>
    <dbReference type="NCBI Taxonomy" id="637954"/>
    <lineage>
        <taxon>Eukaryota</taxon>
        <taxon>Metazoa</taxon>
        <taxon>Chordata</taxon>
        <taxon>Craniata</taxon>
        <taxon>Vertebrata</taxon>
        <taxon>Euteleostomi</taxon>
        <taxon>Actinopterygii</taxon>
        <taxon>Neopterygii</taxon>
        <taxon>Teleostei</taxon>
        <taxon>Neoteleostei</taxon>
        <taxon>Acanthomorphata</taxon>
        <taxon>Gobiaria</taxon>
        <taxon>Gobiiformes</taxon>
        <taxon>Gobioidei</taxon>
        <taxon>Gobiidae</taxon>
        <taxon>Gobiinae</taxon>
        <taxon>Knipowitschia</taxon>
    </lineage>
</organism>
<evidence type="ECO:0000313" key="3">
    <source>
        <dbReference type="Proteomes" id="UP001497482"/>
    </source>
</evidence>
<sequence>MQWEILLLTGGGGPGLEQRGFLIDSRSRKDGVELRGDGSFLRVWGRFDPDRCDAAIDPDLTKLQRYFCIFFFNNCTKVGLCPGCRCGGMGAAGWEEGEFEFKLVFEEDQNHRASPVCVAGQESARPGEEREGAPEPLETTNHGQLDSFLTFSSV</sequence>
<dbReference type="Proteomes" id="UP001497482">
    <property type="component" value="Chromosome 14"/>
</dbReference>
<name>A0AAV2JTS0_KNICA</name>
<proteinExistence type="predicted"/>
<protein>
    <submittedName>
        <fullName evidence="2">Uncharacterized protein</fullName>
    </submittedName>
</protein>
<dbReference type="AlphaFoldDB" id="A0AAV2JTS0"/>
<evidence type="ECO:0000313" key="2">
    <source>
        <dbReference type="EMBL" id="CAL1579135.1"/>
    </source>
</evidence>
<feature type="region of interest" description="Disordered" evidence="1">
    <location>
        <begin position="120"/>
        <end position="154"/>
    </location>
</feature>
<dbReference type="EMBL" id="OZ035836">
    <property type="protein sequence ID" value="CAL1579135.1"/>
    <property type="molecule type" value="Genomic_DNA"/>
</dbReference>
<reference evidence="2 3" key="1">
    <citation type="submission" date="2024-04" db="EMBL/GenBank/DDBJ databases">
        <authorList>
            <person name="Waldvogel A.-M."/>
            <person name="Schoenle A."/>
        </authorList>
    </citation>
    <scope>NUCLEOTIDE SEQUENCE [LARGE SCALE GENOMIC DNA]</scope>
</reference>
<gene>
    <name evidence="2" type="ORF">KC01_LOCUS10228</name>
</gene>
<evidence type="ECO:0000256" key="1">
    <source>
        <dbReference type="SAM" id="MobiDB-lite"/>
    </source>
</evidence>
<keyword evidence="3" id="KW-1185">Reference proteome</keyword>